<keyword evidence="3" id="KW-1185">Reference proteome</keyword>
<feature type="region of interest" description="Disordered" evidence="1">
    <location>
        <begin position="230"/>
        <end position="263"/>
    </location>
</feature>
<protein>
    <recommendedName>
        <fullName evidence="4">Myb/SANT-like domain-containing protein</fullName>
    </recommendedName>
</protein>
<dbReference type="Proteomes" id="UP001567538">
    <property type="component" value="Unassembled WGS sequence"/>
</dbReference>
<evidence type="ECO:0000256" key="1">
    <source>
        <dbReference type="SAM" id="MobiDB-lite"/>
    </source>
</evidence>
<proteinExistence type="predicted"/>
<gene>
    <name evidence="2" type="ORF">AAHA92_06641</name>
</gene>
<dbReference type="EMBL" id="JBEAFC010000003">
    <property type="protein sequence ID" value="KAL1564275.1"/>
    <property type="molecule type" value="Genomic_DNA"/>
</dbReference>
<comment type="caution">
    <text evidence="2">The sequence shown here is derived from an EMBL/GenBank/DDBJ whole genome shotgun (WGS) entry which is preliminary data.</text>
</comment>
<sequence>MCATLFGILCKRGNNATSLVHQQIVGPLMLDHSIIPVDIPSVICVSGLMSPKFRKGERSRRIWSAREEEILAASLLDLVARGWKSDNGFRLGYLTKIEVNIRKEFPKSDIKGTPHIVSKISSWKKNCSSLRGILGRSGVGFNADGDHKIDIDDDQWAQVVQVDSNAKFMRNKSWPLWEDWKCIFGKDRVTGCGAEDVEIATSQVRTRLAGGSQVNDNDYRPSFEDFLGNELPNLTPDIDHQNSSSAHSDQPESTTKSGSLKRKLKPSDSALMEFLGNLHAETNSRLDVISSRIGYEFDMGKARQEVFDKLGNVDGLTLDQRYELCDILGDKPHRLEVFLGMPSSAKLGYVLRLIHHNRPSY</sequence>
<dbReference type="AlphaFoldDB" id="A0ABD1I7E1"/>
<evidence type="ECO:0000313" key="2">
    <source>
        <dbReference type="EMBL" id="KAL1564275.1"/>
    </source>
</evidence>
<evidence type="ECO:0000313" key="3">
    <source>
        <dbReference type="Proteomes" id="UP001567538"/>
    </source>
</evidence>
<organism evidence="2 3">
    <name type="scientific">Salvia divinorum</name>
    <name type="common">Maria pastora</name>
    <name type="synonym">Diviner's sage</name>
    <dbReference type="NCBI Taxonomy" id="28513"/>
    <lineage>
        <taxon>Eukaryota</taxon>
        <taxon>Viridiplantae</taxon>
        <taxon>Streptophyta</taxon>
        <taxon>Embryophyta</taxon>
        <taxon>Tracheophyta</taxon>
        <taxon>Spermatophyta</taxon>
        <taxon>Magnoliopsida</taxon>
        <taxon>eudicotyledons</taxon>
        <taxon>Gunneridae</taxon>
        <taxon>Pentapetalae</taxon>
        <taxon>asterids</taxon>
        <taxon>lamiids</taxon>
        <taxon>Lamiales</taxon>
        <taxon>Lamiaceae</taxon>
        <taxon>Nepetoideae</taxon>
        <taxon>Mentheae</taxon>
        <taxon>Salviinae</taxon>
        <taxon>Salvia</taxon>
        <taxon>Salvia subgen. Calosphace</taxon>
    </lineage>
</organism>
<evidence type="ECO:0008006" key="4">
    <source>
        <dbReference type="Google" id="ProtNLM"/>
    </source>
</evidence>
<accession>A0ABD1I7E1</accession>
<dbReference type="PANTHER" id="PTHR46250">
    <property type="entry name" value="MYB/SANT-LIKE DNA-BINDING DOMAIN PROTEIN-RELATED"/>
    <property type="match status" value="1"/>
</dbReference>
<feature type="compositionally biased region" description="Polar residues" evidence="1">
    <location>
        <begin position="241"/>
        <end position="258"/>
    </location>
</feature>
<name>A0ABD1I7E1_SALDI</name>
<reference evidence="2 3" key="1">
    <citation type="submission" date="2024-06" db="EMBL/GenBank/DDBJ databases">
        <title>A chromosome level genome sequence of Diviner's sage (Salvia divinorum).</title>
        <authorList>
            <person name="Ford S.A."/>
            <person name="Ro D.-K."/>
            <person name="Ness R.W."/>
            <person name="Phillips M.A."/>
        </authorList>
    </citation>
    <scope>NUCLEOTIDE SEQUENCE [LARGE SCALE GENOMIC DNA]</scope>
    <source>
        <strain evidence="2">SAF-2024a</strain>
        <tissue evidence="2">Leaf</tissue>
    </source>
</reference>